<evidence type="ECO:0000313" key="3">
    <source>
        <dbReference type="Proteomes" id="UP000636709"/>
    </source>
</evidence>
<comment type="caution">
    <text evidence="2">The sequence shown here is derived from an EMBL/GenBank/DDBJ whole genome shotgun (WGS) entry which is preliminary data.</text>
</comment>
<feature type="compositionally biased region" description="Acidic residues" evidence="1">
    <location>
        <begin position="194"/>
        <end position="209"/>
    </location>
</feature>
<feature type="region of interest" description="Disordered" evidence="1">
    <location>
        <begin position="182"/>
        <end position="209"/>
    </location>
</feature>
<dbReference type="Proteomes" id="UP000636709">
    <property type="component" value="Unassembled WGS sequence"/>
</dbReference>
<feature type="compositionally biased region" description="Low complexity" evidence="1">
    <location>
        <begin position="49"/>
        <end position="59"/>
    </location>
</feature>
<feature type="region of interest" description="Disordered" evidence="1">
    <location>
        <begin position="37"/>
        <end position="59"/>
    </location>
</feature>
<accession>A0A835KMT3</accession>
<gene>
    <name evidence="2" type="ORF">HU200_012924</name>
</gene>
<dbReference type="EMBL" id="JACEFO010001091">
    <property type="protein sequence ID" value="KAF8748381.1"/>
    <property type="molecule type" value="Genomic_DNA"/>
</dbReference>
<dbReference type="AlphaFoldDB" id="A0A835KMT3"/>
<proteinExistence type="predicted"/>
<reference evidence="2" key="1">
    <citation type="submission" date="2020-07" db="EMBL/GenBank/DDBJ databases">
        <title>Genome sequence and genetic diversity analysis of an under-domesticated orphan crop, white fonio (Digitaria exilis).</title>
        <authorList>
            <person name="Bennetzen J.L."/>
            <person name="Chen S."/>
            <person name="Ma X."/>
            <person name="Wang X."/>
            <person name="Yssel A.E.J."/>
            <person name="Chaluvadi S.R."/>
            <person name="Johnson M."/>
            <person name="Gangashetty P."/>
            <person name="Hamidou F."/>
            <person name="Sanogo M.D."/>
            <person name="Zwaenepoel A."/>
            <person name="Wallace J."/>
            <person name="Van De Peer Y."/>
            <person name="Van Deynze A."/>
        </authorList>
    </citation>
    <scope>NUCLEOTIDE SEQUENCE</scope>
    <source>
        <tissue evidence="2">Leaves</tissue>
    </source>
</reference>
<evidence type="ECO:0000313" key="2">
    <source>
        <dbReference type="EMBL" id="KAF8748381.1"/>
    </source>
</evidence>
<name>A0A835KMT3_9POAL</name>
<protein>
    <submittedName>
        <fullName evidence="2">Uncharacterized protein</fullName>
    </submittedName>
</protein>
<keyword evidence="3" id="KW-1185">Reference proteome</keyword>
<evidence type="ECO:0000256" key="1">
    <source>
        <dbReference type="SAM" id="MobiDB-lite"/>
    </source>
</evidence>
<organism evidence="2 3">
    <name type="scientific">Digitaria exilis</name>
    <dbReference type="NCBI Taxonomy" id="1010633"/>
    <lineage>
        <taxon>Eukaryota</taxon>
        <taxon>Viridiplantae</taxon>
        <taxon>Streptophyta</taxon>
        <taxon>Embryophyta</taxon>
        <taxon>Tracheophyta</taxon>
        <taxon>Spermatophyta</taxon>
        <taxon>Magnoliopsida</taxon>
        <taxon>Liliopsida</taxon>
        <taxon>Poales</taxon>
        <taxon>Poaceae</taxon>
        <taxon>PACMAD clade</taxon>
        <taxon>Panicoideae</taxon>
        <taxon>Panicodae</taxon>
        <taxon>Paniceae</taxon>
        <taxon>Anthephorinae</taxon>
        <taxon>Digitaria</taxon>
    </lineage>
</organism>
<sequence length="209" mass="22896">MYMEPASSPRRTPRLLRVDTNASMYPVYYIYQADDDSSGTPPSLKLLQRPPTSTSTPRTSACFASRQTIHSRRLSGVYRSHPMEGLPLVSTTQGGRLEAPFSVAHRTGTAGSKLMHAFTSIKFDFTYIHTRLFKHFSGTKATLNQSGMVLQGSASKMEDKLFKHLTGGKVNLNKSGMVLQGSASKMKDKAQEQLDGESVAEDGDAMALD</sequence>